<name>A0AAD6Z541_9AGAR</name>
<evidence type="ECO:0000313" key="9">
    <source>
        <dbReference type="EMBL" id="KAJ7306834.1"/>
    </source>
</evidence>
<feature type="region of interest" description="Disordered" evidence="6">
    <location>
        <begin position="13"/>
        <end position="33"/>
    </location>
</feature>
<comment type="subcellular location">
    <subcellularLocation>
        <location evidence="1">Membrane</location>
    </subcellularLocation>
</comment>
<evidence type="ECO:0000256" key="5">
    <source>
        <dbReference type="ARBA" id="ARBA00023136"/>
    </source>
</evidence>
<dbReference type="PANTHER" id="PTHR12770">
    <property type="entry name" value="RUS1 FAMILY PROTEIN C16ORF58"/>
    <property type="match status" value="1"/>
</dbReference>
<evidence type="ECO:0000256" key="2">
    <source>
        <dbReference type="ARBA" id="ARBA00007558"/>
    </source>
</evidence>
<keyword evidence="5 7" id="KW-0472">Membrane</keyword>
<dbReference type="InterPro" id="IPR006968">
    <property type="entry name" value="RUS_fam"/>
</dbReference>
<dbReference type="EMBL" id="JARIHO010000091">
    <property type="protein sequence ID" value="KAJ7306834.1"/>
    <property type="molecule type" value="Genomic_DNA"/>
</dbReference>
<evidence type="ECO:0000256" key="6">
    <source>
        <dbReference type="SAM" id="MobiDB-lite"/>
    </source>
</evidence>
<evidence type="ECO:0000313" key="10">
    <source>
        <dbReference type="Proteomes" id="UP001218218"/>
    </source>
</evidence>
<evidence type="ECO:0000256" key="7">
    <source>
        <dbReference type="SAM" id="Phobius"/>
    </source>
</evidence>
<evidence type="ECO:0000256" key="3">
    <source>
        <dbReference type="ARBA" id="ARBA00022692"/>
    </source>
</evidence>
<sequence>MAVRLRILEREQGGRGRVHNSEHGGEMSVGSASPNKRPLHIRFMEFTAEVFLPAGYPASVSPDYLRYQVFNALQAFCSSLAGLLSSRALLEGFGVGKADASATHALLLTVLQDFFSRITTICAAYTLGPSLSSEAKTFRLLADVFNDVAIVLDTLSPLFASKLRIPGLRIGALCLSGALRALCGIAAGGSKAALAVHFATPARGTATGDVGDLNAKDSSKETVLALGGMLVGSLIVPYLTSPWTTYPVLFALVALHLALNYLGIRGVVLRTLNRQRLTIAWELYRSSTSDSDIESKIKFTSPFEVSKLERILERPGVLRDLRGNVAGTCTVGSSLNDVLGRGSGSNSKSSSTMAIPLRLLEEMEAERYVLWFDCASLSSPSPRPNAPDEFELRLARVGPVHLHICLKEGHAPADTLRGWAHAVEVVLLLEQHRENFSQKSNSDFILRAGLAPDLILAAYRRVAPVFPDFLEGLRGVGWNTVEPTVLTGAPRALIVSIETAEPGTGLDTEYPEEKKEK</sequence>
<evidence type="ECO:0000256" key="1">
    <source>
        <dbReference type="ARBA" id="ARBA00004370"/>
    </source>
</evidence>
<evidence type="ECO:0000256" key="4">
    <source>
        <dbReference type="ARBA" id="ARBA00022989"/>
    </source>
</evidence>
<keyword evidence="4 7" id="KW-1133">Transmembrane helix</keyword>
<gene>
    <name evidence="9" type="ORF">DFH08DRAFT_927503</name>
</gene>
<feature type="transmembrane region" description="Helical" evidence="7">
    <location>
        <begin position="223"/>
        <end position="240"/>
    </location>
</feature>
<feature type="compositionally biased region" description="Basic and acidic residues" evidence="6">
    <location>
        <begin position="13"/>
        <end position="25"/>
    </location>
</feature>
<keyword evidence="10" id="KW-1185">Reference proteome</keyword>
<comment type="similarity">
    <text evidence="2">Belongs to the RUS1 family.</text>
</comment>
<comment type="caution">
    <text evidence="9">The sequence shown here is derived from an EMBL/GenBank/DDBJ whole genome shotgun (WGS) entry which is preliminary data.</text>
</comment>
<dbReference type="Pfam" id="PF04884">
    <property type="entry name" value="UVB_sens_prot"/>
    <property type="match status" value="1"/>
</dbReference>
<dbReference type="InterPro" id="IPR054549">
    <property type="entry name" value="UVB_sens_RUS_dom"/>
</dbReference>
<reference evidence="9" key="1">
    <citation type="submission" date="2023-03" db="EMBL/GenBank/DDBJ databases">
        <title>Massive genome expansion in bonnet fungi (Mycena s.s.) driven by repeated elements and novel gene families across ecological guilds.</title>
        <authorList>
            <consortium name="Lawrence Berkeley National Laboratory"/>
            <person name="Harder C.B."/>
            <person name="Miyauchi S."/>
            <person name="Viragh M."/>
            <person name="Kuo A."/>
            <person name="Thoen E."/>
            <person name="Andreopoulos B."/>
            <person name="Lu D."/>
            <person name="Skrede I."/>
            <person name="Drula E."/>
            <person name="Henrissat B."/>
            <person name="Morin E."/>
            <person name="Kohler A."/>
            <person name="Barry K."/>
            <person name="LaButti K."/>
            <person name="Morin E."/>
            <person name="Salamov A."/>
            <person name="Lipzen A."/>
            <person name="Mereny Z."/>
            <person name="Hegedus B."/>
            <person name="Baldrian P."/>
            <person name="Stursova M."/>
            <person name="Weitz H."/>
            <person name="Taylor A."/>
            <person name="Grigoriev I.V."/>
            <person name="Nagy L.G."/>
            <person name="Martin F."/>
            <person name="Kauserud H."/>
        </authorList>
    </citation>
    <scope>NUCLEOTIDE SEQUENCE</scope>
    <source>
        <strain evidence="9">CBHHK002</strain>
    </source>
</reference>
<dbReference type="AlphaFoldDB" id="A0AAD6Z541"/>
<feature type="transmembrane region" description="Helical" evidence="7">
    <location>
        <begin position="246"/>
        <end position="268"/>
    </location>
</feature>
<keyword evidence="3 7" id="KW-0812">Transmembrane</keyword>
<feature type="domain" description="Protein root UVB sensitive/RUS" evidence="8">
    <location>
        <begin position="42"/>
        <end position="285"/>
    </location>
</feature>
<evidence type="ECO:0000259" key="8">
    <source>
        <dbReference type="Pfam" id="PF04884"/>
    </source>
</evidence>
<organism evidence="9 10">
    <name type="scientific">Mycena albidolilacea</name>
    <dbReference type="NCBI Taxonomy" id="1033008"/>
    <lineage>
        <taxon>Eukaryota</taxon>
        <taxon>Fungi</taxon>
        <taxon>Dikarya</taxon>
        <taxon>Basidiomycota</taxon>
        <taxon>Agaricomycotina</taxon>
        <taxon>Agaricomycetes</taxon>
        <taxon>Agaricomycetidae</taxon>
        <taxon>Agaricales</taxon>
        <taxon>Marasmiineae</taxon>
        <taxon>Mycenaceae</taxon>
        <taxon>Mycena</taxon>
    </lineage>
</organism>
<dbReference type="Proteomes" id="UP001218218">
    <property type="component" value="Unassembled WGS sequence"/>
</dbReference>
<dbReference type="GO" id="GO:0016020">
    <property type="term" value="C:membrane"/>
    <property type="evidence" value="ECO:0007669"/>
    <property type="project" value="UniProtKB-SubCell"/>
</dbReference>
<proteinExistence type="inferred from homology"/>
<accession>A0AAD6Z541</accession>
<dbReference type="PANTHER" id="PTHR12770:SF31">
    <property type="entry name" value="RUS FAMILY MEMBER 1"/>
    <property type="match status" value="1"/>
</dbReference>
<protein>
    <submittedName>
        <fullName evidence="9">Vitamin B6 photo-protection and homoeostasis-domain-containing protein</fullName>
    </submittedName>
</protein>